<evidence type="ECO:0000313" key="1">
    <source>
        <dbReference type="EMBL" id="KAF2638717.1"/>
    </source>
</evidence>
<sequence length="637" mass="73478">MTLPTLPLELRQQIAACVDTIHRPSLYAFALTSKACHAASTFLIYQQVNITVHDREGLRRDIFRLLEALSRTDSTRHVQRIMIKGALQLDARKSKGDDRKPLWICDGLEEILENEETIHYSDRDVFRGQAVIEKFSEEDMAWSPVVSLLQAIPRLKDLIYDCPSQFPPSLLKTLHEQHPRCRLHHLTFRFRTLLWDAPCPYEIELATSPSLYKVKVACGWQDSHGDYDLNLEAMMQLATGLAPNLKEVIVLGLSPFLALQYFPSRGLWQGLPGYTSRPVGSLTSLSLKGFSSLRSPELLQKWARYTDFSCLQHLTLGGCYDVKTSGLTGETMEWVSQNMSFSKLRTLDVYLNRDDMYQQRPHYSQNAVFFFQTFQYLKELSVTGPIDSSIVHAIVSYHGQTLKKLSLNPFEQTFDHRGNGRIQRVIPMEFTKDHLLHIQAGCPALEELSITVWRNKSSASETELYKCFAKMESLKVLFLTLDCSNWHAPHDNIYDPESYAEDPARGILKETYINRAVDEALARSMWEVISKNKTGKRLERLKLWTTASIEYGVAEGTFWAIDVLNNLSRSWLITRVPRDDQDDITVRELGQREREARDARLRRKRPTETRNVFHEVWPRKEGSESWHDDWSSFPLQM</sequence>
<keyword evidence="2" id="KW-1185">Reference proteome</keyword>
<dbReference type="Proteomes" id="UP000799753">
    <property type="component" value="Unassembled WGS sequence"/>
</dbReference>
<gene>
    <name evidence="1" type="ORF">P280DRAFT_471276</name>
</gene>
<accession>A0A6A6RU43</accession>
<name>A0A6A6RU43_9PLEO</name>
<dbReference type="OrthoDB" id="3945550at2759"/>
<dbReference type="InterPro" id="IPR032675">
    <property type="entry name" value="LRR_dom_sf"/>
</dbReference>
<dbReference type="SUPFAM" id="SSF52047">
    <property type="entry name" value="RNI-like"/>
    <property type="match status" value="1"/>
</dbReference>
<proteinExistence type="predicted"/>
<reference evidence="1" key="1">
    <citation type="journal article" date="2020" name="Stud. Mycol.">
        <title>101 Dothideomycetes genomes: a test case for predicting lifestyles and emergence of pathogens.</title>
        <authorList>
            <person name="Haridas S."/>
            <person name="Albert R."/>
            <person name="Binder M."/>
            <person name="Bloem J."/>
            <person name="Labutti K."/>
            <person name="Salamov A."/>
            <person name="Andreopoulos B."/>
            <person name="Baker S."/>
            <person name="Barry K."/>
            <person name="Bills G."/>
            <person name="Bluhm B."/>
            <person name="Cannon C."/>
            <person name="Castanera R."/>
            <person name="Culley D."/>
            <person name="Daum C."/>
            <person name="Ezra D."/>
            <person name="Gonzalez J."/>
            <person name="Henrissat B."/>
            <person name="Kuo A."/>
            <person name="Liang C."/>
            <person name="Lipzen A."/>
            <person name="Lutzoni F."/>
            <person name="Magnuson J."/>
            <person name="Mondo S."/>
            <person name="Nolan M."/>
            <person name="Ohm R."/>
            <person name="Pangilinan J."/>
            <person name="Park H.-J."/>
            <person name="Ramirez L."/>
            <person name="Alfaro M."/>
            <person name="Sun H."/>
            <person name="Tritt A."/>
            <person name="Yoshinaga Y."/>
            <person name="Zwiers L.-H."/>
            <person name="Turgeon B."/>
            <person name="Goodwin S."/>
            <person name="Spatafora J."/>
            <person name="Crous P."/>
            <person name="Grigoriev I."/>
        </authorList>
    </citation>
    <scope>NUCLEOTIDE SEQUENCE</scope>
    <source>
        <strain evidence="1">CBS 473.64</strain>
    </source>
</reference>
<evidence type="ECO:0000313" key="2">
    <source>
        <dbReference type="Proteomes" id="UP000799753"/>
    </source>
</evidence>
<dbReference type="EMBL" id="MU006789">
    <property type="protein sequence ID" value="KAF2638717.1"/>
    <property type="molecule type" value="Genomic_DNA"/>
</dbReference>
<dbReference type="AlphaFoldDB" id="A0A6A6RU43"/>
<organism evidence="1 2">
    <name type="scientific">Massarina eburnea CBS 473.64</name>
    <dbReference type="NCBI Taxonomy" id="1395130"/>
    <lineage>
        <taxon>Eukaryota</taxon>
        <taxon>Fungi</taxon>
        <taxon>Dikarya</taxon>
        <taxon>Ascomycota</taxon>
        <taxon>Pezizomycotina</taxon>
        <taxon>Dothideomycetes</taxon>
        <taxon>Pleosporomycetidae</taxon>
        <taxon>Pleosporales</taxon>
        <taxon>Massarineae</taxon>
        <taxon>Massarinaceae</taxon>
        <taxon>Massarina</taxon>
    </lineage>
</organism>
<protein>
    <submittedName>
        <fullName evidence="1">Uncharacterized protein</fullName>
    </submittedName>
</protein>
<dbReference type="Gene3D" id="3.80.10.10">
    <property type="entry name" value="Ribonuclease Inhibitor"/>
    <property type="match status" value="1"/>
</dbReference>